<dbReference type="OrthoDB" id="7998265at2"/>
<dbReference type="Proteomes" id="UP000199048">
    <property type="component" value="Unassembled WGS sequence"/>
</dbReference>
<name>A0A1I4H4B1_9HYPH</name>
<keyword evidence="2" id="KW-1185">Reference proteome</keyword>
<proteinExistence type="predicted"/>
<sequence length="83" mass="9141">MADLRTDAAREPMLILMSALNARIIATNVLADELIQAADTTAGPPLAAAMLDRARRYRIEVPELQGRLAVLSDQYTERFQGDL</sequence>
<dbReference type="EMBL" id="FOTK01000004">
    <property type="protein sequence ID" value="SFL37079.1"/>
    <property type="molecule type" value="Genomic_DNA"/>
</dbReference>
<protein>
    <submittedName>
        <fullName evidence="1">Uncharacterized protein</fullName>
    </submittedName>
</protein>
<dbReference type="RefSeq" id="WP_092037932.1">
    <property type="nucleotide sequence ID" value="NZ_FOTK01000004.1"/>
</dbReference>
<dbReference type="AlphaFoldDB" id="A0A1I4H4B1"/>
<accession>A0A1I4H4B1</accession>
<evidence type="ECO:0000313" key="2">
    <source>
        <dbReference type="Proteomes" id="UP000199048"/>
    </source>
</evidence>
<evidence type="ECO:0000313" key="1">
    <source>
        <dbReference type="EMBL" id="SFL37079.1"/>
    </source>
</evidence>
<gene>
    <name evidence="1" type="ORF">SAMN05192568_100426</name>
</gene>
<organism evidence="1 2">
    <name type="scientific">Methylobacterium pseudosasicola</name>
    <dbReference type="NCBI Taxonomy" id="582667"/>
    <lineage>
        <taxon>Bacteria</taxon>
        <taxon>Pseudomonadati</taxon>
        <taxon>Pseudomonadota</taxon>
        <taxon>Alphaproteobacteria</taxon>
        <taxon>Hyphomicrobiales</taxon>
        <taxon>Methylobacteriaceae</taxon>
        <taxon>Methylobacterium</taxon>
    </lineage>
</organism>
<reference evidence="2" key="1">
    <citation type="submission" date="2016-10" db="EMBL/GenBank/DDBJ databases">
        <authorList>
            <person name="Varghese N."/>
            <person name="Submissions S."/>
        </authorList>
    </citation>
    <scope>NUCLEOTIDE SEQUENCE [LARGE SCALE GENOMIC DNA]</scope>
    <source>
        <strain evidence="2">BL36</strain>
    </source>
</reference>